<dbReference type="InterPro" id="IPR006954">
    <property type="entry name" value="Mlt-10-like"/>
</dbReference>
<feature type="region of interest" description="Disordered" evidence="1">
    <location>
        <begin position="17"/>
        <end position="48"/>
    </location>
</feature>
<proteinExistence type="predicted"/>
<accession>A0A0M3J490</accession>
<feature type="compositionally biased region" description="Basic and acidic residues" evidence="1">
    <location>
        <begin position="22"/>
        <end position="33"/>
    </location>
</feature>
<evidence type="ECO:0000313" key="3">
    <source>
        <dbReference type="Proteomes" id="UP000267096"/>
    </source>
</evidence>
<organism evidence="4">
    <name type="scientific">Anisakis simplex</name>
    <name type="common">Herring worm</name>
    <dbReference type="NCBI Taxonomy" id="6269"/>
    <lineage>
        <taxon>Eukaryota</taxon>
        <taxon>Metazoa</taxon>
        <taxon>Ecdysozoa</taxon>
        <taxon>Nematoda</taxon>
        <taxon>Chromadorea</taxon>
        <taxon>Rhabditida</taxon>
        <taxon>Spirurina</taxon>
        <taxon>Ascaridomorpha</taxon>
        <taxon>Ascaridoidea</taxon>
        <taxon>Anisakidae</taxon>
        <taxon>Anisakis</taxon>
        <taxon>Anisakis simplex complex</taxon>
    </lineage>
</organism>
<dbReference type="WBParaSite" id="ASIM_0000235801-mRNA-1">
    <property type="protein sequence ID" value="ASIM_0000235801-mRNA-1"/>
    <property type="gene ID" value="ASIM_0000235801"/>
</dbReference>
<dbReference type="AlphaFoldDB" id="A0A0M3J490"/>
<gene>
    <name evidence="2" type="ORF">ASIM_LOCUS2222</name>
</gene>
<evidence type="ECO:0000313" key="2">
    <source>
        <dbReference type="EMBL" id="VDK19751.1"/>
    </source>
</evidence>
<protein>
    <submittedName>
        <fullName evidence="2 4">Uncharacterized protein</fullName>
    </submittedName>
</protein>
<name>A0A0M3J490_ANISI</name>
<evidence type="ECO:0000256" key="1">
    <source>
        <dbReference type="SAM" id="MobiDB-lite"/>
    </source>
</evidence>
<evidence type="ECO:0000313" key="4">
    <source>
        <dbReference type="WBParaSite" id="ASIM_0000235801-mRNA-1"/>
    </source>
</evidence>
<keyword evidence="3" id="KW-1185">Reference proteome</keyword>
<dbReference type="EMBL" id="UYRR01002883">
    <property type="protein sequence ID" value="VDK19751.1"/>
    <property type="molecule type" value="Genomic_DNA"/>
</dbReference>
<reference evidence="4" key="1">
    <citation type="submission" date="2017-02" db="UniProtKB">
        <authorList>
            <consortium name="WormBaseParasite"/>
        </authorList>
    </citation>
    <scope>IDENTIFICATION</scope>
</reference>
<dbReference type="Proteomes" id="UP000267096">
    <property type="component" value="Unassembled WGS sequence"/>
</dbReference>
<feature type="compositionally biased region" description="Basic residues" evidence="1">
    <location>
        <begin position="34"/>
        <end position="43"/>
    </location>
</feature>
<reference evidence="2 3" key="2">
    <citation type="submission" date="2018-11" db="EMBL/GenBank/DDBJ databases">
        <authorList>
            <consortium name="Pathogen Informatics"/>
        </authorList>
    </citation>
    <scope>NUCLEOTIDE SEQUENCE [LARGE SCALE GENOMIC DNA]</scope>
</reference>
<dbReference type="Pfam" id="PF04870">
    <property type="entry name" value="Moulting_cycle"/>
    <property type="match status" value="1"/>
</dbReference>
<sequence length="156" mass="17957">MFWQKWVPHEDAIGVSGMAVRNEADSTRTDSKSKPKSSSRAQHKPQTPFNRWIGGFMTRYKRSVVRSKLSYKLKTANDELTPFGFIAKTLRSLVQTVKGKSTRKTFEAVLDDVRKEHDIMMKKKAEKERLKNQLLKILRQKIGGRKGVSTKSFLTK</sequence>